<reference evidence="17" key="1">
    <citation type="submission" date="2022-11" db="EMBL/GenBank/DDBJ databases">
        <authorList>
            <person name="Hyden B.L."/>
            <person name="Feng K."/>
            <person name="Yates T."/>
            <person name="Jawdy S."/>
            <person name="Smart L.B."/>
            <person name="Muchero W."/>
        </authorList>
    </citation>
    <scope>NUCLEOTIDE SEQUENCE</scope>
    <source>
        <tissue evidence="17">Shoot tip</tissue>
    </source>
</reference>
<dbReference type="EMBL" id="JAPFFK010000011">
    <property type="protein sequence ID" value="KAJ6734850.1"/>
    <property type="molecule type" value="Genomic_DNA"/>
</dbReference>
<feature type="signal peptide" evidence="15">
    <location>
        <begin position="1"/>
        <end position="21"/>
    </location>
</feature>
<dbReference type="InterPro" id="IPR008271">
    <property type="entry name" value="Ser/Thr_kinase_AS"/>
</dbReference>
<reference evidence="17" key="2">
    <citation type="journal article" date="2023" name="Int. J. Mol. Sci.">
        <title>De Novo Assembly and Annotation of 11 Diverse Shrub Willow (Salix) Genomes Reveals Novel Gene Organization in Sex-Linked Regions.</title>
        <authorList>
            <person name="Hyden B."/>
            <person name="Feng K."/>
            <person name="Yates T.B."/>
            <person name="Jawdy S."/>
            <person name="Cereghino C."/>
            <person name="Smart L.B."/>
            <person name="Muchero W."/>
        </authorList>
    </citation>
    <scope>NUCLEOTIDE SEQUENCE</scope>
    <source>
        <tissue evidence="17">Shoot tip</tissue>
    </source>
</reference>
<dbReference type="GO" id="GO:0005524">
    <property type="term" value="F:ATP binding"/>
    <property type="evidence" value="ECO:0007669"/>
    <property type="project" value="UniProtKB-UniRule"/>
</dbReference>
<dbReference type="Proteomes" id="UP001151532">
    <property type="component" value="Chromosome 17"/>
</dbReference>
<evidence type="ECO:0000256" key="9">
    <source>
        <dbReference type="ARBA" id="ARBA00022989"/>
    </source>
</evidence>
<accession>A0A9Q0ZHJ8</accession>
<dbReference type="AlphaFoldDB" id="A0A9Q0ZHJ8"/>
<keyword evidence="18" id="KW-1185">Reference proteome</keyword>
<feature type="chain" id="PRO_5040300712" description="Protein kinase domain-containing protein" evidence="15">
    <location>
        <begin position="22"/>
        <end position="598"/>
    </location>
</feature>
<keyword evidence="4 14" id="KW-0812">Transmembrane</keyword>
<dbReference type="Gene3D" id="3.30.200.20">
    <property type="entry name" value="Phosphorylase Kinase, domain 1"/>
    <property type="match status" value="1"/>
</dbReference>
<evidence type="ECO:0000256" key="12">
    <source>
        <dbReference type="PROSITE-ProRule" id="PRU10141"/>
    </source>
</evidence>
<keyword evidence="2" id="KW-0723">Serine/threonine-protein kinase</keyword>
<dbReference type="PANTHER" id="PTHR47989:SF62">
    <property type="entry name" value="OS05G0423500 PROTEIN"/>
    <property type="match status" value="1"/>
</dbReference>
<dbReference type="FunFam" id="1.10.510.10:FF:000252">
    <property type="entry name" value="Receptor-like protein kinase FERONIA"/>
    <property type="match status" value="1"/>
</dbReference>
<feature type="region of interest" description="Disordered" evidence="13">
    <location>
        <begin position="47"/>
        <end position="72"/>
    </location>
</feature>
<evidence type="ECO:0000313" key="18">
    <source>
        <dbReference type="Proteomes" id="UP001151532"/>
    </source>
</evidence>
<evidence type="ECO:0000256" key="3">
    <source>
        <dbReference type="ARBA" id="ARBA00022679"/>
    </source>
</evidence>
<dbReference type="OrthoDB" id="1720310at2759"/>
<evidence type="ECO:0000259" key="16">
    <source>
        <dbReference type="PROSITE" id="PS50011"/>
    </source>
</evidence>
<evidence type="ECO:0000256" key="15">
    <source>
        <dbReference type="SAM" id="SignalP"/>
    </source>
</evidence>
<evidence type="ECO:0000256" key="10">
    <source>
        <dbReference type="ARBA" id="ARBA00023136"/>
    </source>
</evidence>
<keyword evidence="9 14" id="KW-1133">Transmembrane helix</keyword>
<dbReference type="CDD" id="cd14066">
    <property type="entry name" value="STKc_IRAK"/>
    <property type="match status" value="1"/>
</dbReference>
<dbReference type="InterPro" id="IPR000719">
    <property type="entry name" value="Prot_kinase_dom"/>
</dbReference>
<keyword evidence="10 14" id="KW-0472">Membrane</keyword>
<evidence type="ECO:0000256" key="11">
    <source>
        <dbReference type="ARBA" id="ARBA00023180"/>
    </source>
</evidence>
<protein>
    <recommendedName>
        <fullName evidence="16">Protein kinase domain-containing protein</fullName>
    </recommendedName>
</protein>
<evidence type="ECO:0000256" key="14">
    <source>
        <dbReference type="SAM" id="Phobius"/>
    </source>
</evidence>
<feature type="binding site" evidence="12">
    <location>
        <position position="270"/>
    </location>
    <ligand>
        <name>ATP</name>
        <dbReference type="ChEBI" id="CHEBI:30616"/>
    </ligand>
</feature>
<keyword evidence="3" id="KW-0808">Transferase</keyword>
<evidence type="ECO:0000256" key="1">
    <source>
        <dbReference type="ARBA" id="ARBA00004479"/>
    </source>
</evidence>
<comment type="caution">
    <text evidence="17">The sequence shown here is derived from an EMBL/GenBank/DDBJ whole genome shotgun (WGS) entry which is preliminary data.</text>
</comment>
<evidence type="ECO:0000256" key="13">
    <source>
        <dbReference type="SAM" id="MobiDB-lite"/>
    </source>
</evidence>
<keyword evidence="7" id="KW-0418">Kinase</keyword>
<dbReference type="SMART" id="SM00220">
    <property type="entry name" value="S_TKc"/>
    <property type="match status" value="1"/>
</dbReference>
<dbReference type="InterPro" id="IPR011009">
    <property type="entry name" value="Kinase-like_dom_sf"/>
</dbReference>
<keyword evidence="5 15" id="KW-0732">Signal</keyword>
<dbReference type="InterPro" id="IPR017441">
    <property type="entry name" value="Protein_kinase_ATP_BS"/>
</dbReference>
<comment type="subcellular location">
    <subcellularLocation>
        <location evidence="1">Membrane</location>
        <topology evidence="1">Single-pass type I membrane protein</topology>
    </subcellularLocation>
</comment>
<dbReference type="GO" id="GO:0016020">
    <property type="term" value="C:membrane"/>
    <property type="evidence" value="ECO:0007669"/>
    <property type="project" value="UniProtKB-SubCell"/>
</dbReference>
<dbReference type="FunFam" id="3.30.200.20:FF:000645">
    <property type="entry name" value="Receptor-like protein kinase FERONIA"/>
    <property type="match status" value="1"/>
</dbReference>
<dbReference type="PANTHER" id="PTHR47989">
    <property type="entry name" value="OS01G0750732 PROTEIN"/>
    <property type="match status" value="1"/>
</dbReference>
<dbReference type="PROSITE" id="PS00107">
    <property type="entry name" value="PROTEIN_KINASE_ATP"/>
    <property type="match status" value="1"/>
</dbReference>
<dbReference type="Gene3D" id="2.60.120.430">
    <property type="entry name" value="Galactose-binding lectin"/>
    <property type="match status" value="1"/>
</dbReference>
<keyword evidence="11" id="KW-0325">Glycoprotein</keyword>
<dbReference type="PROSITE" id="PS50011">
    <property type="entry name" value="PROTEIN_KINASE_DOM"/>
    <property type="match status" value="1"/>
</dbReference>
<evidence type="ECO:0000256" key="8">
    <source>
        <dbReference type="ARBA" id="ARBA00022840"/>
    </source>
</evidence>
<feature type="domain" description="Protein kinase" evidence="16">
    <location>
        <begin position="241"/>
        <end position="516"/>
    </location>
</feature>
<evidence type="ECO:0000256" key="7">
    <source>
        <dbReference type="ARBA" id="ARBA00022777"/>
    </source>
</evidence>
<evidence type="ECO:0000256" key="5">
    <source>
        <dbReference type="ARBA" id="ARBA00022729"/>
    </source>
</evidence>
<dbReference type="Pfam" id="PF07714">
    <property type="entry name" value="PK_Tyr_Ser-Thr"/>
    <property type="match status" value="1"/>
</dbReference>
<dbReference type="SUPFAM" id="SSF56112">
    <property type="entry name" value="Protein kinase-like (PK-like)"/>
    <property type="match status" value="1"/>
</dbReference>
<dbReference type="GO" id="GO:0004674">
    <property type="term" value="F:protein serine/threonine kinase activity"/>
    <property type="evidence" value="ECO:0007669"/>
    <property type="project" value="UniProtKB-KW"/>
</dbReference>
<proteinExistence type="predicted"/>
<keyword evidence="6 12" id="KW-0547">Nucleotide-binding</keyword>
<dbReference type="InterPro" id="IPR001245">
    <property type="entry name" value="Ser-Thr/Tyr_kinase_cat_dom"/>
</dbReference>
<evidence type="ECO:0000256" key="6">
    <source>
        <dbReference type="ARBA" id="ARBA00022741"/>
    </source>
</evidence>
<evidence type="ECO:0000256" key="2">
    <source>
        <dbReference type="ARBA" id="ARBA00022527"/>
    </source>
</evidence>
<feature type="transmembrane region" description="Helical" evidence="14">
    <location>
        <begin position="160"/>
        <end position="186"/>
    </location>
</feature>
<keyword evidence="8 12" id="KW-0067">ATP-binding</keyword>
<evidence type="ECO:0000313" key="17">
    <source>
        <dbReference type="EMBL" id="KAJ6734850.1"/>
    </source>
</evidence>
<dbReference type="Gene3D" id="1.10.510.10">
    <property type="entry name" value="Transferase(Phosphotransferase) domain 1"/>
    <property type="match status" value="1"/>
</dbReference>
<gene>
    <name evidence="17" type="ORF">OIU79_002010</name>
</gene>
<evidence type="ECO:0000256" key="4">
    <source>
        <dbReference type="ARBA" id="ARBA00022692"/>
    </source>
</evidence>
<sequence length="598" mass="65874">MFIFISLYLLPPLHLFLHVAATEDYLLPYSPTDPILLNCGASSNLSSPDGRSWDGDSQSKFAASNPPEASSVTWNQDSEYLFVSAGNIPYPGVKIKYTAETPAYSAPVMVYSTMRSMGPESRVNMNSNLTWLFPVDAVAPPPAEQNPSLQERRAGKRSSILHVIGIVGGSIGAVIACSLIVYFFAFKQERVKDTSKSDQEKTSWTLLSKTSRSATTISSSLPTDLCRRFTLVEVKEATRNFDDENIIGSGGFGTVYKGYIEYGSIAVAIKRLDSSSKQGTREFQTEIKMLSDLRHLHLVSLIGYCDDHGEMILVYDYMSRGTLREHLYKTESSPLPWKQRLEICIGAAKGLHYLHSGAKHTIIHRDVKSTNILLDDNLVAKVSDFGLSRLGPTSTSQTHVSTVVKGSFGYVDPEYYRKQHLTEKSDVYSFGVVLFEVLCARPPVISSLPKEQASLADWGRKCYQRGTLDQIVDPHLKGEVAPVSINKFAEIASSCLHGQGIERPNMGDVVWGLEFALQLQQTAEKNPNSVDGIKMEEKSSLSPHRGVMASDEDDMFSGAESCSRSTFSTDAASVTLSDPVQRARSEGVFSEIIEPKGR</sequence>
<name>A0A9Q0ZHJ8_SALPP</name>
<organism evidence="17 18">
    <name type="scientific">Salix purpurea</name>
    <name type="common">Purple osier willow</name>
    <dbReference type="NCBI Taxonomy" id="77065"/>
    <lineage>
        <taxon>Eukaryota</taxon>
        <taxon>Viridiplantae</taxon>
        <taxon>Streptophyta</taxon>
        <taxon>Embryophyta</taxon>
        <taxon>Tracheophyta</taxon>
        <taxon>Spermatophyta</taxon>
        <taxon>Magnoliopsida</taxon>
        <taxon>eudicotyledons</taxon>
        <taxon>Gunneridae</taxon>
        <taxon>Pentapetalae</taxon>
        <taxon>rosids</taxon>
        <taxon>fabids</taxon>
        <taxon>Malpighiales</taxon>
        <taxon>Salicaceae</taxon>
        <taxon>Saliceae</taxon>
        <taxon>Salix</taxon>
    </lineage>
</organism>
<dbReference type="PROSITE" id="PS00108">
    <property type="entry name" value="PROTEIN_KINASE_ST"/>
    <property type="match status" value="1"/>
</dbReference>